<dbReference type="Gene3D" id="3.90.245.10">
    <property type="entry name" value="Ribonucleoside hydrolase-like"/>
    <property type="match status" value="1"/>
</dbReference>
<comment type="caution">
    <text evidence="4">The sequence shown here is derived from an EMBL/GenBank/DDBJ whole genome shotgun (WGS) entry which is preliminary data.</text>
</comment>
<dbReference type="Proteomes" id="UP000309673">
    <property type="component" value="Unassembled WGS sequence"/>
</dbReference>
<dbReference type="EMBL" id="SUPK01000008">
    <property type="protein sequence ID" value="TJY40686.1"/>
    <property type="molecule type" value="Genomic_DNA"/>
</dbReference>
<dbReference type="SUPFAM" id="SSF53590">
    <property type="entry name" value="Nucleoside hydrolase"/>
    <property type="match status" value="1"/>
</dbReference>
<feature type="domain" description="Inosine/uridine-preferring nucleoside hydrolase" evidence="3">
    <location>
        <begin position="7"/>
        <end position="307"/>
    </location>
</feature>
<evidence type="ECO:0000313" key="4">
    <source>
        <dbReference type="EMBL" id="TJY40686.1"/>
    </source>
</evidence>
<dbReference type="Pfam" id="PF01156">
    <property type="entry name" value="IU_nuc_hydro"/>
    <property type="match status" value="1"/>
</dbReference>
<dbReference type="RefSeq" id="WP_136778876.1">
    <property type="nucleotide sequence ID" value="NZ_SUPK01000008.1"/>
</dbReference>
<dbReference type="GO" id="GO:0008477">
    <property type="term" value="F:purine nucleosidase activity"/>
    <property type="evidence" value="ECO:0007669"/>
    <property type="project" value="TreeGrafter"/>
</dbReference>
<organism evidence="4 5">
    <name type="scientific">Cohnella pontilimi</name>
    <dbReference type="NCBI Taxonomy" id="2564100"/>
    <lineage>
        <taxon>Bacteria</taxon>
        <taxon>Bacillati</taxon>
        <taxon>Bacillota</taxon>
        <taxon>Bacilli</taxon>
        <taxon>Bacillales</taxon>
        <taxon>Paenibacillaceae</taxon>
        <taxon>Cohnella</taxon>
    </lineage>
</organism>
<keyword evidence="2" id="KW-0326">Glycosidase</keyword>
<sequence length="324" mass="35358">MSKIPYVIDCDTGTDDAIAIICALLAQDRLDIKAFTTVAGNVEVTKTSANTLNIVDQLGFDIPVAKGAAAPLRRELYTAISHGTTGLGNVVLPSSPRGLYDKDGADTLYHFAKECEGELCVLAVGPLTNLALALTRYPEIKHMIKQITIMGGALVGGNMTPTSEFNMWVDPDAAKIVFDSGIPLTMIGLDVTLKCKVPLPVYERICSISNPFAELAARIFRYMLHRNETTGVSLYGTVELNEAFVHDALALAVTVRPDLVKTRKYFMTVETQGDITRGMTVADFNDVMQKEPNVDAAVEVDVEAFWAWMVELLENGPNRVGRER</sequence>
<dbReference type="CDD" id="cd02651">
    <property type="entry name" value="nuc_hydro_IU_UC_XIUA"/>
    <property type="match status" value="1"/>
</dbReference>
<dbReference type="PROSITE" id="PS01247">
    <property type="entry name" value="IUNH"/>
    <property type="match status" value="1"/>
</dbReference>
<dbReference type="GO" id="GO:0005829">
    <property type="term" value="C:cytosol"/>
    <property type="evidence" value="ECO:0007669"/>
    <property type="project" value="TreeGrafter"/>
</dbReference>
<evidence type="ECO:0000259" key="3">
    <source>
        <dbReference type="Pfam" id="PF01156"/>
    </source>
</evidence>
<keyword evidence="5" id="KW-1185">Reference proteome</keyword>
<protein>
    <submittedName>
        <fullName evidence="4">Nucleoside hydrolase</fullName>
    </submittedName>
</protein>
<dbReference type="PANTHER" id="PTHR12304">
    <property type="entry name" value="INOSINE-URIDINE PREFERRING NUCLEOSIDE HYDROLASE"/>
    <property type="match status" value="1"/>
</dbReference>
<evidence type="ECO:0000256" key="1">
    <source>
        <dbReference type="ARBA" id="ARBA00022801"/>
    </source>
</evidence>
<dbReference type="GO" id="GO:0006152">
    <property type="term" value="P:purine nucleoside catabolic process"/>
    <property type="evidence" value="ECO:0007669"/>
    <property type="project" value="TreeGrafter"/>
</dbReference>
<dbReference type="GO" id="GO:0045437">
    <property type="term" value="F:uridine nucleosidase activity"/>
    <property type="evidence" value="ECO:0007669"/>
    <property type="project" value="UniProtKB-ARBA"/>
</dbReference>
<dbReference type="InterPro" id="IPR023186">
    <property type="entry name" value="IUNH"/>
</dbReference>
<keyword evidence="1 4" id="KW-0378">Hydrolase</keyword>
<name>A0A4U0F7M3_9BACL</name>
<dbReference type="InterPro" id="IPR015910">
    <property type="entry name" value="I/U_nuclsd_hydro_CS"/>
</dbReference>
<dbReference type="InterPro" id="IPR001910">
    <property type="entry name" value="Inosine/uridine_hydrolase_dom"/>
</dbReference>
<accession>A0A4U0F7M3</accession>
<proteinExistence type="predicted"/>
<dbReference type="InterPro" id="IPR036452">
    <property type="entry name" value="Ribo_hydro-like"/>
</dbReference>
<dbReference type="PANTHER" id="PTHR12304:SF4">
    <property type="entry name" value="URIDINE NUCLEOSIDASE"/>
    <property type="match status" value="1"/>
</dbReference>
<gene>
    <name evidence="4" type="ORF">E5161_16155</name>
</gene>
<dbReference type="OrthoDB" id="9797882at2"/>
<reference evidence="4 5" key="1">
    <citation type="submission" date="2019-04" db="EMBL/GenBank/DDBJ databases">
        <title>Cohnella sp. nov., isolated from soil.</title>
        <authorList>
            <person name="Kim W."/>
        </authorList>
    </citation>
    <scope>NUCLEOTIDE SEQUENCE [LARGE SCALE GENOMIC DNA]</scope>
    <source>
        <strain evidence="4 5">CAU 1483</strain>
    </source>
</reference>
<dbReference type="AlphaFoldDB" id="A0A4U0F7M3"/>
<evidence type="ECO:0000313" key="5">
    <source>
        <dbReference type="Proteomes" id="UP000309673"/>
    </source>
</evidence>
<evidence type="ECO:0000256" key="2">
    <source>
        <dbReference type="ARBA" id="ARBA00023295"/>
    </source>
</evidence>